<evidence type="ECO:0000313" key="2">
    <source>
        <dbReference type="Proteomes" id="UP001220395"/>
    </source>
</evidence>
<keyword evidence="1" id="KW-0223">Dioxygenase</keyword>
<dbReference type="Gene3D" id="2.60.120.620">
    <property type="entry name" value="q2cbj1_9rhob like domain"/>
    <property type="match status" value="1"/>
</dbReference>
<dbReference type="RefSeq" id="WP_273687292.1">
    <property type="nucleotide sequence ID" value="NZ_CP117411.1"/>
</dbReference>
<dbReference type="InterPro" id="IPR008775">
    <property type="entry name" value="Phytyl_CoA_dOase-like"/>
</dbReference>
<keyword evidence="2" id="KW-1185">Reference proteome</keyword>
<dbReference type="SUPFAM" id="SSF51197">
    <property type="entry name" value="Clavaminate synthase-like"/>
    <property type="match status" value="1"/>
</dbReference>
<dbReference type="Proteomes" id="UP001220395">
    <property type="component" value="Chromosome"/>
</dbReference>
<evidence type="ECO:0000313" key="1">
    <source>
        <dbReference type="EMBL" id="WCT73228.1"/>
    </source>
</evidence>
<protein>
    <submittedName>
        <fullName evidence="1">Phytanoyl-CoA dioxygenase family protein</fullName>
    </submittedName>
</protein>
<proteinExistence type="predicted"/>
<dbReference type="Pfam" id="PF05721">
    <property type="entry name" value="PhyH"/>
    <property type="match status" value="1"/>
</dbReference>
<name>A0ABY7TJL4_9SPHN</name>
<dbReference type="GO" id="GO:0051213">
    <property type="term" value="F:dioxygenase activity"/>
    <property type="evidence" value="ECO:0007669"/>
    <property type="project" value="UniProtKB-KW"/>
</dbReference>
<accession>A0ABY7TJL4</accession>
<organism evidence="1 2">
    <name type="scientific">Sphingomonas naphthae</name>
    <dbReference type="NCBI Taxonomy" id="1813468"/>
    <lineage>
        <taxon>Bacteria</taxon>
        <taxon>Pseudomonadati</taxon>
        <taxon>Pseudomonadota</taxon>
        <taxon>Alphaproteobacteria</taxon>
        <taxon>Sphingomonadales</taxon>
        <taxon>Sphingomonadaceae</taxon>
        <taxon>Sphingomonas</taxon>
    </lineage>
</organism>
<sequence>MAGRSLSLESDGARYIEAGAIDFLPELDAIATALSRGVPGSRLHGVPALAALLMPDGPIATVAARAIGSEAQAVRAVPFDKTPSRNWSLAWHQDRTIVVRQRIDVDGFGPWTVKQGLVHVSPPFALLQRMVTVRVHLDDVPSGNAPLLIAPGSHREGRIAEDKVEATVRRLGQYMCLAHAGDIWLYATPILHASSASARPLRRRVLQIDFSADPLPGGLAWLGV</sequence>
<reference evidence="1 2" key="1">
    <citation type="submission" date="2023-02" db="EMBL/GenBank/DDBJ databases">
        <title>Genome sequence of Sphingomonas naphthae.</title>
        <authorList>
            <person name="Kim S."/>
            <person name="Heo J."/>
            <person name="Kwon S.-W."/>
        </authorList>
    </citation>
    <scope>NUCLEOTIDE SEQUENCE [LARGE SCALE GENOMIC DNA]</scope>
    <source>
        <strain evidence="1 2">KACC 18716</strain>
    </source>
</reference>
<dbReference type="EMBL" id="CP117411">
    <property type="protein sequence ID" value="WCT73228.1"/>
    <property type="molecule type" value="Genomic_DNA"/>
</dbReference>
<gene>
    <name evidence="1" type="ORF">PQ455_16655</name>
</gene>
<keyword evidence="1" id="KW-0560">Oxidoreductase</keyword>